<dbReference type="InParanoid" id="F5YEZ5"/>
<feature type="region of interest" description="Disordered" evidence="1">
    <location>
        <begin position="60"/>
        <end position="99"/>
    </location>
</feature>
<feature type="compositionally biased region" description="Basic and acidic residues" evidence="1">
    <location>
        <begin position="69"/>
        <end position="78"/>
    </location>
</feature>
<sequence>MPTYGYECKSCGHTFDAFQSMSDAPLKICPQCGKELRRLINGGTGIIFKGSGFYVTDKKGGSGSVASGKSDKPEKKDASSPAPACAGCADSSCPKAANS</sequence>
<reference evidence="3 4" key="2">
    <citation type="journal article" date="2011" name="ISME J.">
        <title>RNA-seq reveals cooperative metabolic interactions between two termite-gut spirochete species in co-culture.</title>
        <authorList>
            <person name="Rosenthal A.Z."/>
            <person name="Matson E.G."/>
            <person name="Eldar A."/>
            <person name="Leadbetter J.R."/>
        </authorList>
    </citation>
    <scope>NUCLEOTIDE SEQUENCE [LARGE SCALE GENOMIC DNA]</scope>
    <source>
        <strain evidence="4">ATCC BAA-888 / DSM 13862 / ZAS-9</strain>
    </source>
</reference>
<dbReference type="NCBIfam" id="TIGR02605">
    <property type="entry name" value="CxxC_CxxC_SSSS"/>
    <property type="match status" value="1"/>
</dbReference>
<name>F5YEZ5_LEAAZ</name>
<dbReference type="KEGG" id="taz:TREAZ_0129"/>
<protein>
    <submittedName>
        <fullName evidence="3">Type I antifreeze protein</fullName>
    </submittedName>
</protein>
<dbReference type="SMART" id="SM00834">
    <property type="entry name" value="CxxC_CXXC_SSSS"/>
    <property type="match status" value="1"/>
</dbReference>
<dbReference type="eggNOG" id="COG2331">
    <property type="taxonomic scope" value="Bacteria"/>
</dbReference>
<evidence type="ECO:0000259" key="2">
    <source>
        <dbReference type="SMART" id="SM00834"/>
    </source>
</evidence>
<evidence type="ECO:0000313" key="3">
    <source>
        <dbReference type="EMBL" id="AEF82570.1"/>
    </source>
</evidence>
<dbReference type="PANTHER" id="PTHR34404">
    <property type="entry name" value="REGULATORY PROTEIN, FMDB FAMILY"/>
    <property type="match status" value="1"/>
</dbReference>
<gene>
    <name evidence="3" type="ordered locus">TREAZ_0129</name>
</gene>
<dbReference type="AlphaFoldDB" id="F5YEZ5"/>
<reference evidence="4" key="1">
    <citation type="submission" date="2009-12" db="EMBL/GenBank/DDBJ databases">
        <title>Complete sequence of Treponema azotonutricium strain ZAS-9.</title>
        <authorList>
            <person name="Tetu S.G."/>
            <person name="Matson E."/>
            <person name="Ren Q."/>
            <person name="Seshadri R."/>
            <person name="Elbourne L."/>
            <person name="Hassan K.A."/>
            <person name="Durkin A."/>
            <person name="Radune D."/>
            <person name="Mohamoud Y."/>
            <person name="Shay R."/>
            <person name="Jin S."/>
            <person name="Zhang X."/>
            <person name="Lucey K."/>
            <person name="Ballor N.R."/>
            <person name="Ottesen E."/>
            <person name="Rosenthal R."/>
            <person name="Allen A."/>
            <person name="Leadbetter J.R."/>
            <person name="Paulsen I.T."/>
        </authorList>
    </citation>
    <scope>NUCLEOTIDE SEQUENCE [LARGE SCALE GENOMIC DNA]</scope>
    <source>
        <strain evidence="4">ATCC BAA-888 / DSM 13862 / ZAS-9</strain>
    </source>
</reference>
<feature type="domain" description="Putative regulatory protein FmdB zinc ribbon" evidence="2">
    <location>
        <begin position="1"/>
        <end position="41"/>
    </location>
</feature>
<feature type="compositionally biased region" description="Low complexity" evidence="1">
    <location>
        <begin position="79"/>
        <end position="99"/>
    </location>
</feature>
<dbReference type="Pfam" id="PF09723">
    <property type="entry name" value="Zn_ribbon_8"/>
    <property type="match status" value="1"/>
</dbReference>
<evidence type="ECO:0000313" key="4">
    <source>
        <dbReference type="Proteomes" id="UP000009222"/>
    </source>
</evidence>
<evidence type="ECO:0000256" key="1">
    <source>
        <dbReference type="SAM" id="MobiDB-lite"/>
    </source>
</evidence>
<dbReference type="RefSeq" id="WP_015711794.1">
    <property type="nucleotide sequence ID" value="NC_015577.1"/>
</dbReference>
<organism evidence="3 4">
    <name type="scientific">Leadbettera azotonutricia (strain ATCC BAA-888 / DSM 13862 / ZAS-9)</name>
    <name type="common">Treponema azotonutricium</name>
    <dbReference type="NCBI Taxonomy" id="545695"/>
    <lineage>
        <taxon>Bacteria</taxon>
        <taxon>Pseudomonadati</taxon>
        <taxon>Spirochaetota</taxon>
        <taxon>Spirochaetia</taxon>
        <taxon>Spirochaetales</taxon>
        <taxon>Breznakiellaceae</taxon>
        <taxon>Leadbettera</taxon>
    </lineage>
</organism>
<accession>F5YEZ5</accession>
<dbReference type="PANTHER" id="PTHR34404:SF2">
    <property type="entry name" value="CONSERVED SERINE RICH PROTEIN"/>
    <property type="match status" value="1"/>
</dbReference>
<proteinExistence type="predicted"/>
<dbReference type="Proteomes" id="UP000009222">
    <property type="component" value="Chromosome"/>
</dbReference>
<dbReference type="OrthoDB" id="9813321at2"/>
<dbReference type="STRING" id="545695.TREAZ_0129"/>
<keyword evidence="4" id="KW-1185">Reference proteome</keyword>
<dbReference type="InterPro" id="IPR013429">
    <property type="entry name" value="Regulatory_FmdB_Zinc_ribbon"/>
</dbReference>
<dbReference type="EMBL" id="CP001841">
    <property type="protein sequence ID" value="AEF82570.1"/>
    <property type="molecule type" value="Genomic_DNA"/>
</dbReference>
<dbReference type="HOGENOM" id="CLU_136025_1_1_12"/>